<gene>
    <name evidence="1" type="ORF">SDC9_144350</name>
</gene>
<sequence>MRDKDNSDAPCLEIAHQRKQLADLALVQGRCRLIQNEHLAFHIHGAGYGNHLLHGQRAGRKLLRRPRRYSQFL</sequence>
<name>A0A645E5Z3_9ZZZZ</name>
<proteinExistence type="predicted"/>
<dbReference type="EMBL" id="VSSQ01043487">
    <property type="protein sequence ID" value="MPM97177.1"/>
    <property type="molecule type" value="Genomic_DNA"/>
</dbReference>
<evidence type="ECO:0000313" key="1">
    <source>
        <dbReference type="EMBL" id="MPM97177.1"/>
    </source>
</evidence>
<organism evidence="1">
    <name type="scientific">bioreactor metagenome</name>
    <dbReference type="NCBI Taxonomy" id="1076179"/>
    <lineage>
        <taxon>unclassified sequences</taxon>
        <taxon>metagenomes</taxon>
        <taxon>ecological metagenomes</taxon>
    </lineage>
</organism>
<reference evidence="1" key="1">
    <citation type="submission" date="2019-08" db="EMBL/GenBank/DDBJ databases">
        <authorList>
            <person name="Kucharzyk K."/>
            <person name="Murdoch R.W."/>
            <person name="Higgins S."/>
            <person name="Loffler F."/>
        </authorList>
    </citation>
    <scope>NUCLEOTIDE SEQUENCE</scope>
</reference>
<dbReference type="AlphaFoldDB" id="A0A645E5Z3"/>
<protein>
    <submittedName>
        <fullName evidence="1">Uncharacterized protein</fullName>
    </submittedName>
</protein>
<accession>A0A645E5Z3</accession>
<comment type="caution">
    <text evidence="1">The sequence shown here is derived from an EMBL/GenBank/DDBJ whole genome shotgun (WGS) entry which is preliminary data.</text>
</comment>